<accession>A0A6J4KQG9</accession>
<keyword evidence="1" id="KW-0472">Membrane</keyword>
<dbReference type="AlphaFoldDB" id="A0A6J4KQG9"/>
<feature type="transmembrane region" description="Helical" evidence="1">
    <location>
        <begin position="194"/>
        <end position="214"/>
    </location>
</feature>
<reference evidence="2" key="1">
    <citation type="submission" date="2020-02" db="EMBL/GenBank/DDBJ databases">
        <authorList>
            <person name="Meier V. D."/>
        </authorList>
    </citation>
    <scope>NUCLEOTIDE SEQUENCE</scope>
    <source>
        <strain evidence="2">AVDCRST_MAG68</strain>
    </source>
</reference>
<evidence type="ECO:0000256" key="1">
    <source>
        <dbReference type="SAM" id="Phobius"/>
    </source>
</evidence>
<organism evidence="2">
    <name type="scientific">uncultured Gemmatimonadota bacterium</name>
    <dbReference type="NCBI Taxonomy" id="203437"/>
    <lineage>
        <taxon>Bacteria</taxon>
        <taxon>Pseudomonadati</taxon>
        <taxon>Gemmatimonadota</taxon>
        <taxon>environmental samples</taxon>
    </lineage>
</organism>
<protein>
    <submittedName>
        <fullName evidence="2">Uncharacterized protein</fullName>
    </submittedName>
</protein>
<proteinExistence type="predicted"/>
<gene>
    <name evidence="2" type="ORF">AVDCRST_MAG68-1191</name>
</gene>
<feature type="transmembrane region" description="Helical" evidence="1">
    <location>
        <begin position="161"/>
        <end position="188"/>
    </location>
</feature>
<feature type="transmembrane region" description="Helical" evidence="1">
    <location>
        <begin position="249"/>
        <end position="266"/>
    </location>
</feature>
<evidence type="ECO:0000313" key="2">
    <source>
        <dbReference type="EMBL" id="CAA9310695.1"/>
    </source>
</evidence>
<name>A0A6J4KQG9_9BACT</name>
<keyword evidence="1" id="KW-1133">Transmembrane helix</keyword>
<feature type="transmembrane region" description="Helical" evidence="1">
    <location>
        <begin position="129"/>
        <end position="149"/>
    </location>
</feature>
<feature type="transmembrane region" description="Helical" evidence="1">
    <location>
        <begin position="99"/>
        <end position="117"/>
    </location>
</feature>
<dbReference type="EMBL" id="CADCTW010000067">
    <property type="protein sequence ID" value="CAA9310695.1"/>
    <property type="molecule type" value="Genomic_DNA"/>
</dbReference>
<sequence>MPAYSIDFATETGPRRLRFTLDTDRPLGAQVQQIVEEMRQHDVVLSGGPGDELAVTWNGIDLQLDRSPGALGVTPDRALELRMRPRVAPAAAPYFPRSAYAAPVAGVTGALAGWVAASALTDLGPWLASYRALDVAAGALLGAGTGLGVRAGAALRRGARVWLAGASGLLVGAAGGGVGTMLGIWLGVVADPGYLVLRVMAWVAVAAGIGAALGMAEAGARRGVDGAVYGISAGAAGAFLFSLPGPAEFWQALAFAVVGAALGSGLHTPALRRAHAVLGSEAERGWMTLFGIREWVLEDGGSAPLFGTRGGSPAAVVRCDSGQCQVVLAGGAAVRVGGLPLQGARPLRDADVVELDGNSLRFREIRA</sequence>
<keyword evidence="1" id="KW-0812">Transmembrane</keyword>
<feature type="transmembrane region" description="Helical" evidence="1">
    <location>
        <begin position="226"/>
        <end position="243"/>
    </location>
</feature>